<sequence>MLSGVHKKLDALKNTADALTAKVGELLVVRDVCGKLAESVGEVQKFAEHLSSKYDSVLSTVTPNQAKISKRQPQAEAISSNGAAHAEQLDDMNARINELEQYSRVCNFAIHGYPYKARKDLVSFLGDVASRLQIADFTLNDVNAVHRLPSRDDSVAPSLA</sequence>
<dbReference type="AlphaFoldDB" id="A0A9J6GMG0"/>
<accession>A0A9J6GMG0</accession>
<keyword evidence="2" id="KW-1185">Reference proteome</keyword>
<name>A0A9J6GMG0_HAELO</name>
<dbReference type="VEuPathDB" id="VectorBase:HLOH_064296"/>
<dbReference type="Proteomes" id="UP000821853">
    <property type="component" value="Chromosome 5"/>
</dbReference>
<evidence type="ECO:0000313" key="1">
    <source>
        <dbReference type="EMBL" id="KAH9375348.1"/>
    </source>
</evidence>
<protein>
    <submittedName>
        <fullName evidence="1">Uncharacterized protein</fullName>
    </submittedName>
</protein>
<proteinExistence type="predicted"/>
<dbReference type="OrthoDB" id="6512752at2759"/>
<gene>
    <name evidence="1" type="ORF">HPB48_020950</name>
</gene>
<dbReference type="EMBL" id="JABSTR010000007">
    <property type="protein sequence ID" value="KAH9375348.1"/>
    <property type="molecule type" value="Genomic_DNA"/>
</dbReference>
<comment type="caution">
    <text evidence="1">The sequence shown here is derived from an EMBL/GenBank/DDBJ whole genome shotgun (WGS) entry which is preliminary data.</text>
</comment>
<organism evidence="1 2">
    <name type="scientific">Haemaphysalis longicornis</name>
    <name type="common">Bush tick</name>
    <dbReference type="NCBI Taxonomy" id="44386"/>
    <lineage>
        <taxon>Eukaryota</taxon>
        <taxon>Metazoa</taxon>
        <taxon>Ecdysozoa</taxon>
        <taxon>Arthropoda</taxon>
        <taxon>Chelicerata</taxon>
        <taxon>Arachnida</taxon>
        <taxon>Acari</taxon>
        <taxon>Parasitiformes</taxon>
        <taxon>Ixodida</taxon>
        <taxon>Ixodoidea</taxon>
        <taxon>Ixodidae</taxon>
        <taxon>Haemaphysalinae</taxon>
        <taxon>Haemaphysalis</taxon>
    </lineage>
</organism>
<reference evidence="1 2" key="1">
    <citation type="journal article" date="2020" name="Cell">
        <title>Large-Scale Comparative Analyses of Tick Genomes Elucidate Their Genetic Diversity and Vector Capacities.</title>
        <authorList>
            <consortium name="Tick Genome and Microbiome Consortium (TIGMIC)"/>
            <person name="Jia N."/>
            <person name="Wang J."/>
            <person name="Shi W."/>
            <person name="Du L."/>
            <person name="Sun Y."/>
            <person name="Zhan W."/>
            <person name="Jiang J.F."/>
            <person name="Wang Q."/>
            <person name="Zhang B."/>
            <person name="Ji P."/>
            <person name="Bell-Sakyi L."/>
            <person name="Cui X.M."/>
            <person name="Yuan T.T."/>
            <person name="Jiang B.G."/>
            <person name="Yang W.F."/>
            <person name="Lam T.T."/>
            <person name="Chang Q.C."/>
            <person name="Ding S.J."/>
            <person name="Wang X.J."/>
            <person name="Zhu J.G."/>
            <person name="Ruan X.D."/>
            <person name="Zhao L."/>
            <person name="Wei J.T."/>
            <person name="Ye R.Z."/>
            <person name="Que T.C."/>
            <person name="Du C.H."/>
            <person name="Zhou Y.H."/>
            <person name="Cheng J.X."/>
            <person name="Dai P.F."/>
            <person name="Guo W.B."/>
            <person name="Han X.H."/>
            <person name="Huang E.J."/>
            <person name="Li L.F."/>
            <person name="Wei W."/>
            <person name="Gao Y.C."/>
            <person name="Liu J.Z."/>
            <person name="Shao H.Z."/>
            <person name="Wang X."/>
            <person name="Wang C.C."/>
            <person name="Yang T.C."/>
            <person name="Huo Q.B."/>
            <person name="Li W."/>
            <person name="Chen H.Y."/>
            <person name="Chen S.E."/>
            <person name="Zhou L.G."/>
            <person name="Ni X.B."/>
            <person name="Tian J.H."/>
            <person name="Sheng Y."/>
            <person name="Liu T."/>
            <person name="Pan Y.S."/>
            <person name="Xia L.Y."/>
            <person name="Li J."/>
            <person name="Zhao F."/>
            <person name="Cao W.C."/>
        </authorList>
    </citation>
    <scope>NUCLEOTIDE SEQUENCE [LARGE SCALE GENOMIC DNA]</scope>
    <source>
        <strain evidence="1">HaeL-2018</strain>
    </source>
</reference>
<evidence type="ECO:0000313" key="2">
    <source>
        <dbReference type="Proteomes" id="UP000821853"/>
    </source>
</evidence>